<dbReference type="PANTHER" id="PTHR22803">
    <property type="entry name" value="MANNOSE, PHOSPHOLIPASE, LECTIN RECEPTOR RELATED"/>
    <property type="match status" value="1"/>
</dbReference>
<dbReference type="Pfam" id="PF00059">
    <property type="entry name" value="Lectin_C"/>
    <property type="match status" value="1"/>
</dbReference>
<name>A0AAV2JHT0_KNICA</name>
<keyword evidence="5" id="KW-1185">Reference proteome</keyword>
<evidence type="ECO:0000259" key="3">
    <source>
        <dbReference type="PROSITE" id="PS50041"/>
    </source>
</evidence>
<dbReference type="InterPro" id="IPR001304">
    <property type="entry name" value="C-type_lectin-like"/>
</dbReference>
<dbReference type="CDD" id="cd03590">
    <property type="entry name" value="CLECT_DC-SIGN_like"/>
    <property type="match status" value="1"/>
</dbReference>
<dbReference type="SMART" id="SM00034">
    <property type="entry name" value="CLECT"/>
    <property type="match status" value="1"/>
</dbReference>
<sequence>MEDRYDKLTCPDGSNDDLSLAAYQEEQQVSLSMVRSDAYVNHQKRLAVLLSILAGLLLSVSIGLGMYYRTLTDGERIIKDIQAEIAKFQQAYKAAINSKLEFSKILVDDARIQQQTKWDLDHQGSINAAYQNELDKILSLNAGLKSHILLLEDGCRHCLPRWNFIKDKCYYIPFSDDMQLRRWEESREYCKNFGADLTEINSREEQLAINDLITTNHNQQQTTHGYWIGARDEEEGMWRWLDGRPVVESFWNIGEPNDVGDEDCAGIFPKPNKSPYKDWNDVPCSSHLKWICEKEPNLAQ</sequence>
<dbReference type="GO" id="GO:0030246">
    <property type="term" value="F:carbohydrate binding"/>
    <property type="evidence" value="ECO:0007669"/>
    <property type="project" value="UniProtKB-KW"/>
</dbReference>
<dbReference type="Proteomes" id="UP001497482">
    <property type="component" value="Chromosome 12"/>
</dbReference>
<protein>
    <recommendedName>
        <fullName evidence="3">C-type lectin domain-containing protein</fullName>
    </recommendedName>
</protein>
<dbReference type="EMBL" id="OZ035834">
    <property type="protein sequence ID" value="CAL1575262.1"/>
    <property type="molecule type" value="Genomic_DNA"/>
</dbReference>
<proteinExistence type="predicted"/>
<feature type="domain" description="C-type lectin" evidence="3">
    <location>
        <begin position="165"/>
        <end position="293"/>
    </location>
</feature>
<dbReference type="InterPro" id="IPR016186">
    <property type="entry name" value="C-type_lectin-like/link_sf"/>
</dbReference>
<evidence type="ECO:0000313" key="4">
    <source>
        <dbReference type="EMBL" id="CAL1575262.1"/>
    </source>
</evidence>
<evidence type="ECO:0000313" key="5">
    <source>
        <dbReference type="Proteomes" id="UP001497482"/>
    </source>
</evidence>
<accession>A0AAV2JHT0</accession>
<dbReference type="SUPFAM" id="SSF56436">
    <property type="entry name" value="C-type lectin-like"/>
    <property type="match status" value="1"/>
</dbReference>
<dbReference type="PROSITE" id="PS50041">
    <property type="entry name" value="C_TYPE_LECTIN_2"/>
    <property type="match status" value="1"/>
</dbReference>
<dbReference type="InterPro" id="IPR050111">
    <property type="entry name" value="C-type_lectin/snaclec_domain"/>
</dbReference>
<gene>
    <name evidence="4" type="ORF">KC01_LOCUS6867</name>
</gene>
<dbReference type="Gene3D" id="3.10.100.10">
    <property type="entry name" value="Mannose-Binding Protein A, subunit A"/>
    <property type="match status" value="1"/>
</dbReference>
<dbReference type="InterPro" id="IPR033989">
    <property type="entry name" value="CD209-like_CTLD"/>
</dbReference>
<keyword evidence="2" id="KW-0472">Membrane</keyword>
<reference evidence="4 5" key="1">
    <citation type="submission" date="2024-04" db="EMBL/GenBank/DDBJ databases">
        <authorList>
            <person name="Waldvogel A.-M."/>
            <person name="Schoenle A."/>
        </authorList>
    </citation>
    <scope>NUCLEOTIDE SEQUENCE [LARGE SCALE GENOMIC DNA]</scope>
</reference>
<organism evidence="4 5">
    <name type="scientific">Knipowitschia caucasica</name>
    <name type="common">Caucasian dwarf goby</name>
    <name type="synonym">Pomatoschistus caucasicus</name>
    <dbReference type="NCBI Taxonomy" id="637954"/>
    <lineage>
        <taxon>Eukaryota</taxon>
        <taxon>Metazoa</taxon>
        <taxon>Chordata</taxon>
        <taxon>Craniata</taxon>
        <taxon>Vertebrata</taxon>
        <taxon>Euteleostomi</taxon>
        <taxon>Actinopterygii</taxon>
        <taxon>Neopterygii</taxon>
        <taxon>Teleostei</taxon>
        <taxon>Neoteleostei</taxon>
        <taxon>Acanthomorphata</taxon>
        <taxon>Gobiaria</taxon>
        <taxon>Gobiiformes</taxon>
        <taxon>Gobioidei</taxon>
        <taxon>Gobiidae</taxon>
        <taxon>Gobiinae</taxon>
        <taxon>Knipowitschia</taxon>
    </lineage>
</organism>
<keyword evidence="2" id="KW-0812">Transmembrane</keyword>
<dbReference type="AlphaFoldDB" id="A0AAV2JHT0"/>
<keyword evidence="2" id="KW-1133">Transmembrane helix</keyword>
<feature type="transmembrane region" description="Helical" evidence="2">
    <location>
        <begin position="46"/>
        <end position="68"/>
    </location>
</feature>
<evidence type="ECO:0000256" key="2">
    <source>
        <dbReference type="SAM" id="Phobius"/>
    </source>
</evidence>
<evidence type="ECO:0000256" key="1">
    <source>
        <dbReference type="ARBA" id="ARBA00022734"/>
    </source>
</evidence>
<dbReference type="InterPro" id="IPR016187">
    <property type="entry name" value="CTDL_fold"/>
</dbReference>
<keyword evidence="1" id="KW-0430">Lectin</keyword>